<evidence type="ECO:0000256" key="1">
    <source>
        <dbReference type="SAM" id="SignalP"/>
    </source>
</evidence>
<dbReference type="Proteomes" id="UP000648239">
    <property type="component" value="Unassembled WGS sequence"/>
</dbReference>
<evidence type="ECO:0000313" key="3">
    <source>
        <dbReference type="Proteomes" id="UP000648239"/>
    </source>
</evidence>
<keyword evidence="1" id="KW-0732">Signal</keyword>
<reference evidence="2 3" key="1">
    <citation type="submission" date="2020-08" db="EMBL/GenBank/DDBJ databases">
        <title>Acidobacteriota in marine sediments use diverse sulfur dissimilation pathways.</title>
        <authorList>
            <person name="Wasmund K."/>
        </authorList>
    </citation>
    <scope>NUCLEOTIDE SEQUENCE [LARGE SCALE GENOMIC DNA]</scope>
    <source>
        <strain evidence="2">MAG AM4</strain>
    </source>
</reference>
<keyword evidence="2" id="KW-0808">Transferase</keyword>
<protein>
    <submittedName>
        <fullName evidence="2">Class I SAM-dependent methyltransferase</fullName>
    </submittedName>
</protein>
<evidence type="ECO:0000313" key="2">
    <source>
        <dbReference type="EMBL" id="MBD3867160.1"/>
    </source>
</evidence>
<dbReference type="EMBL" id="JACXWD010000006">
    <property type="protein sequence ID" value="MBD3867160.1"/>
    <property type="molecule type" value="Genomic_DNA"/>
</dbReference>
<dbReference type="CDD" id="cd02440">
    <property type="entry name" value="AdoMet_MTases"/>
    <property type="match status" value="1"/>
</dbReference>
<dbReference type="GO" id="GO:0032259">
    <property type="term" value="P:methylation"/>
    <property type="evidence" value="ECO:0007669"/>
    <property type="project" value="UniProtKB-KW"/>
</dbReference>
<dbReference type="GO" id="GO:0008168">
    <property type="term" value="F:methyltransferase activity"/>
    <property type="evidence" value="ECO:0007669"/>
    <property type="project" value="UniProtKB-KW"/>
</dbReference>
<name>A0A8J6Y4R0_9BACT</name>
<feature type="chain" id="PRO_5035209572" evidence="1">
    <location>
        <begin position="23"/>
        <end position="271"/>
    </location>
</feature>
<dbReference type="AlphaFoldDB" id="A0A8J6Y4R0"/>
<proteinExistence type="predicted"/>
<dbReference type="Gene3D" id="3.40.50.150">
    <property type="entry name" value="Vaccinia Virus protein VP39"/>
    <property type="match status" value="1"/>
</dbReference>
<dbReference type="PIRSF" id="PIRSF031679">
    <property type="entry name" value="Mtase_Alr7345_prd"/>
    <property type="match status" value="1"/>
</dbReference>
<accession>A0A8J6Y4R0</accession>
<dbReference type="PROSITE" id="PS51257">
    <property type="entry name" value="PROKAR_LIPOPROTEIN"/>
    <property type="match status" value="1"/>
</dbReference>
<dbReference type="InterPro" id="IPR016980">
    <property type="entry name" value="S-AdoMet-dep_MeTrfase_Alr7345"/>
</dbReference>
<feature type="signal peptide" evidence="1">
    <location>
        <begin position="1"/>
        <end position="22"/>
    </location>
</feature>
<dbReference type="InterPro" id="IPR029063">
    <property type="entry name" value="SAM-dependent_MTases_sf"/>
</dbReference>
<gene>
    <name evidence="2" type="ORF">IFK94_03460</name>
</gene>
<sequence length="271" mass="29900">MYTVKTTGLSLLCSLLILSACAAPQSEPVVVEDLVDHAAVAVADPLRPEDDRKRDADRKPAELLNFFGIEPGMKVLDLQAATGFYTEILSGLVGPDGVVYAQNNNFVLTRFAEEPLMERIYRLAAAGRTNIVRVDAEVDGFGLPEPVDAALFIRFYHDLFWLPTPDGDLADRELFLQQVYDSLKPGGVFAVVDHHAEAGSGDRDALDPKDGLHRVDAALVMAEVLAAGFVLDAESDLLAHPEDTRDWNIFADEAVRRDQTDRFVYRFVKPE</sequence>
<comment type="caution">
    <text evidence="2">The sequence shown here is derived from an EMBL/GenBank/DDBJ whole genome shotgun (WGS) entry which is preliminary data.</text>
</comment>
<organism evidence="2 3">
    <name type="scientific">Candidatus Polarisedimenticola svalbardensis</name>
    <dbReference type="NCBI Taxonomy" id="2886004"/>
    <lineage>
        <taxon>Bacteria</taxon>
        <taxon>Pseudomonadati</taxon>
        <taxon>Acidobacteriota</taxon>
        <taxon>Candidatus Polarisedimenticolia</taxon>
        <taxon>Candidatus Polarisedimenticolales</taxon>
        <taxon>Candidatus Polarisedimenticolaceae</taxon>
        <taxon>Candidatus Polarisedimenticola</taxon>
    </lineage>
</organism>
<keyword evidence="2" id="KW-0489">Methyltransferase</keyword>
<dbReference type="SUPFAM" id="SSF53335">
    <property type="entry name" value="S-adenosyl-L-methionine-dependent methyltransferases"/>
    <property type="match status" value="1"/>
</dbReference>